<reference evidence="1 2" key="1">
    <citation type="submission" date="2015-03" db="EMBL/GenBank/DDBJ databases">
        <authorList>
            <person name="McCorrison J."/>
            <person name="Sanka R."/>
            <person name="Adams M."/>
            <person name="Brinkac L."/>
            <person name="Nierman W."/>
            <person name="Sutton G."/>
            <person name="Nelson K."/>
            <person name="Kiedrowski L."/>
            <person name="Guerrero D."/>
            <person name="Bonomo R."/>
        </authorList>
    </citation>
    <scope>NUCLEOTIDE SEQUENCE [LARGE SCALE GENOMIC DNA]</scope>
    <source>
        <strain evidence="1 2">35699</strain>
    </source>
</reference>
<evidence type="ECO:0000313" key="1">
    <source>
        <dbReference type="EMBL" id="KJN26689.1"/>
    </source>
</evidence>
<dbReference type="EMBL" id="JZYX01000022">
    <property type="protein sequence ID" value="KJN26689.1"/>
    <property type="molecule type" value="Genomic_DNA"/>
</dbReference>
<dbReference type="AlphaFoldDB" id="A0A0F1B056"/>
<protein>
    <submittedName>
        <fullName evidence="1">Uncharacterized protein</fullName>
    </submittedName>
</protein>
<accession>A0A0F1B056</accession>
<evidence type="ECO:0000313" key="2">
    <source>
        <dbReference type="Proteomes" id="UP000033352"/>
    </source>
</evidence>
<organism evidence="1 2">
    <name type="scientific">Enterobacter sichuanensis</name>
    <dbReference type="NCBI Taxonomy" id="2071710"/>
    <lineage>
        <taxon>Bacteria</taxon>
        <taxon>Pseudomonadati</taxon>
        <taxon>Pseudomonadota</taxon>
        <taxon>Gammaproteobacteria</taxon>
        <taxon>Enterobacterales</taxon>
        <taxon>Enterobacteriaceae</taxon>
        <taxon>Enterobacter</taxon>
        <taxon>Enterobacter cloacae complex</taxon>
    </lineage>
</organism>
<dbReference type="Proteomes" id="UP000033352">
    <property type="component" value="Unassembled WGS sequence"/>
</dbReference>
<proteinExistence type="predicted"/>
<dbReference type="PATRIC" id="fig|1619248.3.peg.1547"/>
<sequence>MLNLATLKEGQQAIASYTRAATLLGRYMEQSPLTSTRGQFSTTGTSNLIPENGMVYRVLSDAYRRFFIEDIGTTDYFYLACTSDSPAAGIVISGTYLSGGIHYIGFGVNNNKLVKVLFDKRNRTYYIEGDSERQPSTNTIAFNSIGNGWPTVTNTWVPQHGATYTIVSAADNTVIAGINQPARDGMYFLY</sequence>
<name>A0A0F1B056_9ENTR</name>
<comment type="caution">
    <text evidence="1">The sequence shown here is derived from an EMBL/GenBank/DDBJ whole genome shotgun (WGS) entry which is preliminary data.</text>
</comment>
<gene>
    <name evidence="1" type="ORF">SS37_11725</name>
</gene>